<evidence type="ECO:0000259" key="1">
    <source>
        <dbReference type="Pfam" id="PF06983"/>
    </source>
</evidence>
<proteinExistence type="predicted"/>
<dbReference type="PANTHER" id="PTHR33990">
    <property type="entry name" value="PROTEIN YJDN-RELATED"/>
    <property type="match status" value="1"/>
</dbReference>
<organism evidence="2 3">
    <name type="scientific">Microlunatus spumicola</name>
    <dbReference type="NCBI Taxonomy" id="81499"/>
    <lineage>
        <taxon>Bacteria</taxon>
        <taxon>Bacillati</taxon>
        <taxon>Actinomycetota</taxon>
        <taxon>Actinomycetes</taxon>
        <taxon>Propionibacteriales</taxon>
        <taxon>Propionibacteriaceae</taxon>
        <taxon>Microlunatus</taxon>
    </lineage>
</organism>
<dbReference type="InterPro" id="IPR029068">
    <property type="entry name" value="Glyas_Bleomycin-R_OHBP_Dase"/>
</dbReference>
<name>A0ABP6Y3M0_9ACTN</name>
<dbReference type="Gene3D" id="3.10.180.10">
    <property type="entry name" value="2,3-Dihydroxybiphenyl 1,2-Dioxygenase, domain 1"/>
    <property type="match status" value="1"/>
</dbReference>
<reference evidence="3" key="1">
    <citation type="journal article" date="2019" name="Int. J. Syst. Evol. Microbiol.">
        <title>The Global Catalogue of Microorganisms (GCM) 10K type strain sequencing project: providing services to taxonomists for standard genome sequencing and annotation.</title>
        <authorList>
            <consortium name="The Broad Institute Genomics Platform"/>
            <consortium name="The Broad Institute Genome Sequencing Center for Infectious Disease"/>
            <person name="Wu L."/>
            <person name="Ma J."/>
        </authorList>
    </citation>
    <scope>NUCLEOTIDE SEQUENCE [LARGE SCALE GENOMIC DNA]</scope>
    <source>
        <strain evidence="3">JCM 16540</strain>
    </source>
</reference>
<dbReference type="CDD" id="cd06588">
    <property type="entry name" value="PhnB_like"/>
    <property type="match status" value="1"/>
</dbReference>
<dbReference type="Pfam" id="PF06983">
    <property type="entry name" value="3-dmu-9_3-mt"/>
    <property type="match status" value="1"/>
</dbReference>
<dbReference type="Proteomes" id="UP001500767">
    <property type="component" value="Unassembled WGS sequence"/>
</dbReference>
<feature type="domain" description="PhnB-like" evidence="1">
    <location>
        <begin position="5"/>
        <end position="131"/>
    </location>
</feature>
<comment type="caution">
    <text evidence="2">The sequence shown here is derived from an EMBL/GenBank/DDBJ whole genome shotgun (WGS) entry which is preliminary data.</text>
</comment>
<dbReference type="SUPFAM" id="SSF54593">
    <property type="entry name" value="Glyoxalase/Bleomycin resistance protein/Dihydroxybiphenyl dioxygenase"/>
    <property type="match status" value="1"/>
</dbReference>
<keyword evidence="3" id="KW-1185">Reference proteome</keyword>
<dbReference type="EMBL" id="BAAAYR010000005">
    <property type="protein sequence ID" value="GAA3576270.1"/>
    <property type="molecule type" value="Genomic_DNA"/>
</dbReference>
<evidence type="ECO:0000313" key="2">
    <source>
        <dbReference type="EMBL" id="GAA3576270.1"/>
    </source>
</evidence>
<sequence length="136" mass="14844">MASRLNPYLNFRGRAREALEFYASVFGGDTAVSTFGEFGEPPPGTEATDVMHGQLETSMGFTLMCSDVPASMDLTPGDNITVSLSGDDVDALRGYWERLSTDGTVLFPLAKQMWGDEFGQCTDKFGVPWLVNITSR</sequence>
<dbReference type="PANTHER" id="PTHR33990:SF1">
    <property type="entry name" value="PROTEIN YJDN"/>
    <property type="match status" value="1"/>
</dbReference>
<gene>
    <name evidence="2" type="ORF">GCM10022197_36880</name>
</gene>
<evidence type="ECO:0000313" key="3">
    <source>
        <dbReference type="Proteomes" id="UP001500767"/>
    </source>
</evidence>
<dbReference type="InterPro" id="IPR028973">
    <property type="entry name" value="PhnB-like"/>
</dbReference>
<dbReference type="RefSeq" id="WP_204911098.1">
    <property type="nucleotide sequence ID" value="NZ_BAAAYR010000005.1"/>
</dbReference>
<accession>A0ABP6Y3M0</accession>
<protein>
    <submittedName>
        <fullName evidence="2">VOC family protein</fullName>
    </submittedName>
</protein>